<dbReference type="PROSITE" id="PS50303">
    <property type="entry name" value="PUM_HD"/>
    <property type="match status" value="1"/>
</dbReference>
<dbReference type="PANTHER" id="PTHR12537:SF63">
    <property type="entry name" value="PUMILIO HOMOLOG 15"/>
    <property type="match status" value="1"/>
</dbReference>
<feature type="repeat" description="Pumilio" evidence="4">
    <location>
        <begin position="435"/>
        <end position="470"/>
    </location>
</feature>
<sequence length="549" mass="63149">MADRQWPPPNPYHPSPSQPSSVQSLEDLLSQMSISGSQLPYQYPNLPRSNNDLDLHHHHEFLSSLSPWELNQFLASMAPRNHEVNNHTILPGSGFASPPVHSSMLHRTGVRSVGSGTNHIGNNGLQFNPTNNNFMNYLLDIKVRTMLYELYVKELNSRYNHNHNLSYHHRQRHANYNNNSNSRRMTATATNGRNGLTPVSTDYIPTSWDEIKGKVVEYANDKSLSSILMKKLKLGHIEGINIVVSEVKLGITQILFNQYGSPFFQTLLEILDYQHVFELLKAVMANQQVFLDICIDVHGTRAVQKLLNHLNWNGEEEQAMVLNSIRGFVKYLTMNLNGQHYVEELLKHFKQVHQVSRPILEEIADHCVEIAMDQSGCCIFQQCITHQGPERDRIIHEIITHAVELTENNYGNYVIQRLIENLKNEGDIIGKAVRALEGSFVYLSKNKFGSHVVEKLLKYADDELVNLMIKEIIFDQNDPNNFLEIAQHPFGNYVLQTALGRSKEMYSYRCKWSTHSRLVERIEANYPYLQSHMFGKRVLNSVKNKYYRV</sequence>
<accession>A0ABM3QHY2</accession>
<dbReference type="InterPro" id="IPR016024">
    <property type="entry name" value="ARM-type_fold"/>
</dbReference>
<keyword evidence="2" id="KW-0810">Translation regulation</keyword>
<dbReference type="SUPFAM" id="SSF48371">
    <property type="entry name" value="ARM repeat"/>
    <property type="match status" value="1"/>
</dbReference>
<proteinExistence type="predicted"/>
<name>A0ABM3QHY2_SPIOL</name>
<keyword evidence="7" id="KW-1185">Reference proteome</keyword>
<reference evidence="8" key="2">
    <citation type="submission" date="2025-08" db="UniProtKB">
        <authorList>
            <consortium name="RefSeq"/>
        </authorList>
    </citation>
    <scope>IDENTIFICATION</scope>
    <source>
        <tissue evidence="8">Leaf</tissue>
    </source>
</reference>
<dbReference type="GeneID" id="110802480"/>
<dbReference type="RefSeq" id="XP_056682969.1">
    <property type="nucleotide sequence ID" value="XM_056826991.1"/>
</dbReference>
<protein>
    <submittedName>
        <fullName evidence="8">Pumilio homolog 12-like</fullName>
    </submittedName>
</protein>
<evidence type="ECO:0000256" key="5">
    <source>
        <dbReference type="SAM" id="MobiDB-lite"/>
    </source>
</evidence>
<dbReference type="PROSITE" id="PS50302">
    <property type="entry name" value="PUM"/>
    <property type="match status" value="3"/>
</dbReference>
<dbReference type="Pfam" id="PF00806">
    <property type="entry name" value="PUF"/>
    <property type="match status" value="5"/>
</dbReference>
<dbReference type="InterPro" id="IPR001313">
    <property type="entry name" value="Pumilio_RNA-bd_rpt"/>
</dbReference>
<evidence type="ECO:0000256" key="1">
    <source>
        <dbReference type="ARBA" id="ARBA00022737"/>
    </source>
</evidence>
<evidence type="ECO:0000313" key="7">
    <source>
        <dbReference type="Proteomes" id="UP000813463"/>
    </source>
</evidence>
<keyword evidence="1" id="KW-0677">Repeat</keyword>
<evidence type="ECO:0000256" key="3">
    <source>
        <dbReference type="ARBA" id="ARBA00022884"/>
    </source>
</evidence>
<dbReference type="InterPro" id="IPR011989">
    <property type="entry name" value="ARM-like"/>
</dbReference>
<dbReference type="Proteomes" id="UP000813463">
    <property type="component" value="Chromosome 4"/>
</dbReference>
<feature type="region of interest" description="Disordered" evidence="5">
    <location>
        <begin position="1"/>
        <end position="22"/>
    </location>
</feature>
<dbReference type="SMART" id="SM00025">
    <property type="entry name" value="Pumilio"/>
    <property type="match status" value="7"/>
</dbReference>
<evidence type="ECO:0000259" key="6">
    <source>
        <dbReference type="PROSITE" id="PS50303"/>
    </source>
</evidence>
<reference evidence="7" key="1">
    <citation type="journal article" date="2021" name="Nat. Commun.">
        <title>Genomic analyses provide insights into spinach domestication and the genetic basis of agronomic traits.</title>
        <authorList>
            <person name="Cai X."/>
            <person name="Sun X."/>
            <person name="Xu C."/>
            <person name="Sun H."/>
            <person name="Wang X."/>
            <person name="Ge C."/>
            <person name="Zhang Z."/>
            <person name="Wang Q."/>
            <person name="Fei Z."/>
            <person name="Jiao C."/>
            <person name="Wang Q."/>
        </authorList>
    </citation>
    <scope>NUCLEOTIDE SEQUENCE [LARGE SCALE GENOMIC DNA]</scope>
    <source>
        <strain evidence="7">cv. Varoflay</strain>
    </source>
</reference>
<feature type="compositionally biased region" description="Pro residues" evidence="5">
    <location>
        <begin position="1"/>
        <end position="17"/>
    </location>
</feature>
<keyword evidence="3" id="KW-0694">RNA-binding</keyword>
<feature type="domain" description="PUM-HD" evidence="6">
    <location>
        <begin position="180"/>
        <end position="546"/>
    </location>
</feature>
<feature type="repeat" description="Pumilio" evidence="4">
    <location>
        <begin position="471"/>
        <end position="520"/>
    </location>
</feature>
<dbReference type="InterPro" id="IPR033133">
    <property type="entry name" value="PUM-HD"/>
</dbReference>
<gene>
    <name evidence="8" type="primary">LOC110802480</name>
</gene>
<evidence type="ECO:0000256" key="4">
    <source>
        <dbReference type="PROSITE-ProRule" id="PRU00317"/>
    </source>
</evidence>
<dbReference type="Gene3D" id="1.25.10.10">
    <property type="entry name" value="Leucine-rich Repeat Variant"/>
    <property type="match status" value="1"/>
</dbReference>
<evidence type="ECO:0000313" key="8">
    <source>
        <dbReference type="RefSeq" id="XP_056682969.1"/>
    </source>
</evidence>
<feature type="repeat" description="Pumilio" evidence="4">
    <location>
        <begin position="397"/>
        <end position="434"/>
    </location>
</feature>
<evidence type="ECO:0000256" key="2">
    <source>
        <dbReference type="ARBA" id="ARBA00022845"/>
    </source>
</evidence>
<dbReference type="PANTHER" id="PTHR12537">
    <property type="entry name" value="RNA BINDING PROTEIN PUMILIO-RELATED"/>
    <property type="match status" value="1"/>
</dbReference>
<organism evidence="7 8">
    <name type="scientific">Spinacia oleracea</name>
    <name type="common">Spinach</name>
    <dbReference type="NCBI Taxonomy" id="3562"/>
    <lineage>
        <taxon>Eukaryota</taxon>
        <taxon>Viridiplantae</taxon>
        <taxon>Streptophyta</taxon>
        <taxon>Embryophyta</taxon>
        <taxon>Tracheophyta</taxon>
        <taxon>Spermatophyta</taxon>
        <taxon>Magnoliopsida</taxon>
        <taxon>eudicotyledons</taxon>
        <taxon>Gunneridae</taxon>
        <taxon>Pentapetalae</taxon>
        <taxon>Caryophyllales</taxon>
        <taxon>Chenopodiaceae</taxon>
        <taxon>Chenopodioideae</taxon>
        <taxon>Anserineae</taxon>
        <taxon>Spinacia</taxon>
    </lineage>
</organism>